<dbReference type="InParanoid" id="A0A078B8X7"/>
<sequence length="60" mass="6728">MNLVNIFAVLMVLLVAQIQCQLFASIDKIAVPKVSISQTIKKDITQFLQAKKILREGGWL</sequence>
<gene>
    <name evidence="2" type="primary">Contig8750.g9341</name>
    <name evidence="2" type="ORF">STYLEM_20011</name>
</gene>
<feature type="signal peptide" evidence="1">
    <location>
        <begin position="1"/>
        <end position="20"/>
    </location>
</feature>
<proteinExistence type="predicted"/>
<keyword evidence="1" id="KW-0732">Signal</keyword>
<name>A0A078B8X7_STYLE</name>
<keyword evidence="3" id="KW-1185">Reference proteome</keyword>
<evidence type="ECO:0000313" key="2">
    <source>
        <dbReference type="EMBL" id="CDW90864.1"/>
    </source>
</evidence>
<organism evidence="2 3">
    <name type="scientific">Stylonychia lemnae</name>
    <name type="common">Ciliate</name>
    <dbReference type="NCBI Taxonomy" id="5949"/>
    <lineage>
        <taxon>Eukaryota</taxon>
        <taxon>Sar</taxon>
        <taxon>Alveolata</taxon>
        <taxon>Ciliophora</taxon>
        <taxon>Intramacronucleata</taxon>
        <taxon>Spirotrichea</taxon>
        <taxon>Stichotrichia</taxon>
        <taxon>Sporadotrichida</taxon>
        <taxon>Oxytrichidae</taxon>
        <taxon>Stylonychinae</taxon>
        <taxon>Stylonychia</taxon>
    </lineage>
</organism>
<evidence type="ECO:0000313" key="3">
    <source>
        <dbReference type="Proteomes" id="UP000039865"/>
    </source>
</evidence>
<dbReference type="Proteomes" id="UP000039865">
    <property type="component" value="Unassembled WGS sequence"/>
</dbReference>
<dbReference type="EMBL" id="CCKQ01018862">
    <property type="protein sequence ID" value="CDW90864.1"/>
    <property type="molecule type" value="Genomic_DNA"/>
</dbReference>
<reference evidence="2 3" key="1">
    <citation type="submission" date="2014-06" db="EMBL/GenBank/DDBJ databases">
        <authorList>
            <person name="Swart Estienne"/>
        </authorList>
    </citation>
    <scope>NUCLEOTIDE SEQUENCE [LARGE SCALE GENOMIC DNA]</scope>
    <source>
        <strain evidence="2 3">130c</strain>
    </source>
</reference>
<evidence type="ECO:0000256" key="1">
    <source>
        <dbReference type="SAM" id="SignalP"/>
    </source>
</evidence>
<dbReference type="AlphaFoldDB" id="A0A078B8X7"/>
<accession>A0A078B8X7</accession>
<protein>
    <submittedName>
        <fullName evidence="2">Uncharacterized protein</fullName>
    </submittedName>
</protein>
<feature type="chain" id="PRO_5001729999" evidence="1">
    <location>
        <begin position="21"/>
        <end position="60"/>
    </location>
</feature>